<keyword evidence="7" id="KW-0411">Iron-sulfur</keyword>
<dbReference type="GO" id="GO:0051536">
    <property type="term" value="F:iron-sulfur cluster binding"/>
    <property type="evidence" value="ECO:0007669"/>
    <property type="project" value="UniProtKB-KW"/>
</dbReference>
<dbReference type="GO" id="GO:0003906">
    <property type="term" value="F:DNA-(apurinic or apyrimidinic site) endonuclease activity"/>
    <property type="evidence" value="ECO:0007669"/>
    <property type="project" value="TreeGrafter"/>
</dbReference>
<dbReference type="InterPro" id="IPR023170">
    <property type="entry name" value="HhH_base_excis_C"/>
</dbReference>
<dbReference type="EMBL" id="SOKU01000008">
    <property type="protein sequence ID" value="TES87136.1"/>
    <property type="molecule type" value="Genomic_DNA"/>
</dbReference>
<keyword evidence="10" id="KW-0326">Glycosidase</keyword>
<evidence type="ECO:0000256" key="9">
    <source>
        <dbReference type="ARBA" id="ARBA00023239"/>
    </source>
</evidence>
<dbReference type="PANTHER" id="PTHR43286:SF1">
    <property type="entry name" value="ENDONUCLEASE III-LIKE PROTEIN 1"/>
    <property type="match status" value="1"/>
</dbReference>
<dbReference type="AlphaFoldDB" id="A0A523QMT5"/>
<dbReference type="SUPFAM" id="SSF48150">
    <property type="entry name" value="DNA-glycosylase"/>
    <property type="match status" value="1"/>
</dbReference>
<dbReference type="PANTHER" id="PTHR43286">
    <property type="entry name" value="ENDONUCLEASE III-LIKE PROTEIN 1"/>
    <property type="match status" value="1"/>
</dbReference>
<evidence type="ECO:0000256" key="2">
    <source>
        <dbReference type="ARBA" id="ARBA00008343"/>
    </source>
</evidence>
<evidence type="ECO:0000256" key="8">
    <source>
        <dbReference type="ARBA" id="ARBA00023204"/>
    </source>
</evidence>
<dbReference type="PIRSF" id="PIRSF001435">
    <property type="entry name" value="Nth"/>
    <property type="match status" value="1"/>
</dbReference>
<evidence type="ECO:0000256" key="3">
    <source>
        <dbReference type="ARBA" id="ARBA00022723"/>
    </source>
</evidence>
<name>A0A523QMT5_UNCAE</name>
<keyword evidence="8" id="KW-0234">DNA repair</keyword>
<dbReference type="Proteomes" id="UP000320781">
    <property type="component" value="Unassembled WGS sequence"/>
</dbReference>
<evidence type="ECO:0000256" key="7">
    <source>
        <dbReference type="ARBA" id="ARBA00023014"/>
    </source>
</evidence>
<dbReference type="Pfam" id="PF00730">
    <property type="entry name" value="HhH-GPD"/>
    <property type="match status" value="1"/>
</dbReference>
<evidence type="ECO:0000256" key="10">
    <source>
        <dbReference type="ARBA" id="ARBA00023295"/>
    </source>
</evidence>
<dbReference type="CDD" id="cd00056">
    <property type="entry name" value="ENDO3c"/>
    <property type="match status" value="1"/>
</dbReference>
<keyword evidence="12" id="KW-0540">Nuclease</keyword>
<dbReference type="InterPro" id="IPR011257">
    <property type="entry name" value="DNA_glycosylase"/>
</dbReference>
<evidence type="ECO:0000313" key="13">
    <source>
        <dbReference type="Proteomes" id="UP000320781"/>
    </source>
</evidence>
<comment type="similarity">
    <text evidence="2">Belongs to the Nth/MutY family.</text>
</comment>
<keyword evidence="3" id="KW-0479">Metal-binding</keyword>
<comment type="caution">
    <text evidence="12">The sequence shown here is derived from an EMBL/GenBank/DDBJ whole genome shotgun (WGS) entry which is preliminary data.</text>
</comment>
<keyword evidence="6" id="KW-0408">Iron</keyword>
<organism evidence="12 13">
    <name type="scientific">Aerophobetes bacterium</name>
    <dbReference type="NCBI Taxonomy" id="2030807"/>
    <lineage>
        <taxon>Bacteria</taxon>
        <taxon>Candidatus Aerophobota</taxon>
    </lineage>
</organism>
<dbReference type="SMART" id="SM00478">
    <property type="entry name" value="ENDO3c"/>
    <property type="match status" value="1"/>
</dbReference>
<dbReference type="GO" id="GO:0046872">
    <property type="term" value="F:metal ion binding"/>
    <property type="evidence" value="ECO:0007669"/>
    <property type="project" value="UniProtKB-KW"/>
</dbReference>
<dbReference type="Gene3D" id="1.10.340.30">
    <property type="entry name" value="Hypothetical protein, domain 2"/>
    <property type="match status" value="1"/>
</dbReference>
<dbReference type="GO" id="GO:0000703">
    <property type="term" value="F:oxidized pyrimidine nucleobase lesion DNA N-glycosylase activity"/>
    <property type="evidence" value="ECO:0007669"/>
    <property type="project" value="TreeGrafter"/>
</dbReference>
<feature type="domain" description="HhH-GPD" evidence="11">
    <location>
        <begin position="44"/>
        <end position="191"/>
    </location>
</feature>
<dbReference type="GO" id="GO:0006285">
    <property type="term" value="P:base-excision repair, AP site formation"/>
    <property type="evidence" value="ECO:0007669"/>
    <property type="project" value="TreeGrafter"/>
</dbReference>
<accession>A0A523QMT5</accession>
<dbReference type="Gene3D" id="1.10.1670.10">
    <property type="entry name" value="Helix-hairpin-Helix base-excision DNA repair enzymes (C-terminal)"/>
    <property type="match status" value="1"/>
</dbReference>
<reference evidence="12 13" key="1">
    <citation type="submission" date="2019-03" db="EMBL/GenBank/DDBJ databases">
        <title>Metabolic potential of uncultured bacteria and archaea associated with petroleum seepage in deep-sea sediments.</title>
        <authorList>
            <person name="Dong X."/>
            <person name="Hubert C."/>
        </authorList>
    </citation>
    <scope>NUCLEOTIDE SEQUENCE [LARGE SCALE GENOMIC DNA]</scope>
    <source>
        <strain evidence="12">E44_bin92</strain>
    </source>
</reference>
<evidence type="ECO:0000259" key="11">
    <source>
        <dbReference type="SMART" id="SM00478"/>
    </source>
</evidence>
<gene>
    <name evidence="12" type="ORF">E3J95_00160</name>
</gene>
<evidence type="ECO:0000256" key="6">
    <source>
        <dbReference type="ARBA" id="ARBA00023004"/>
    </source>
</evidence>
<evidence type="ECO:0000256" key="4">
    <source>
        <dbReference type="ARBA" id="ARBA00022763"/>
    </source>
</evidence>
<proteinExistence type="inferred from homology"/>
<keyword evidence="4" id="KW-0227">DNA damage</keyword>
<dbReference type="PROSITE" id="PS00764">
    <property type="entry name" value="ENDONUCLEASE_III_1"/>
    <property type="match status" value="1"/>
</dbReference>
<dbReference type="FunFam" id="1.10.340.30:FF:000001">
    <property type="entry name" value="Endonuclease III"/>
    <property type="match status" value="1"/>
</dbReference>
<dbReference type="InterPro" id="IPR004035">
    <property type="entry name" value="Endouclease-III_FeS-bd_BS"/>
</dbReference>
<comment type="cofactor">
    <cofactor evidence="1">
        <name>[4Fe-4S] cluster</name>
        <dbReference type="ChEBI" id="CHEBI:49883"/>
    </cofactor>
</comment>
<evidence type="ECO:0000313" key="12">
    <source>
        <dbReference type="EMBL" id="TES87136.1"/>
    </source>
</evidence>
<evidence type="ECO:0000256" key="5">
    <source>
        <dbReference type="ARBA" id="ARBA00022801"/>
    </source>
</evidence>
<keyword evidence="12" id="KW-0255">Endonuclease</keyword>
<keyword evidence="9" id="KW-0456">Lyase</keyword>
<dbReference type="InterPro" id="IPR003265">
    <property type="entry name" value="HhH-GPD_domain"/>
</dbReference>
<keyword evidence="5" id="KW-0378">Hydrolase</keyword>
<evidence type="ECO:0000256" key="1">
    <source>
        <dbReference type="ARBA" id="ARBA00001966"/>
    </source>
</evidence>
<dbReference type="GO" id="GO:0016829">
    <property type="term" value="F:lyase activity"/>
    <property type="evidence" value="ECO:0007669"/>
    <property type="project" value="UniProtKB-KW"/>
</dbReference>
<dbReference type="GO" id="GO:0006289">
    <property type="term" value="P:nucleotide-excision repair"/>
    <property type="evidence" value="ECO:0007669"/>
    <property type="project" value="TreeGrafter"/>
</dbReference>
<protein>
    <submittedName>
        <fullName evidence="12">Endonuclease III</fullName>
    </submittedName>
</protein>
<sequence length="218" mass="24972">MENNDIHEAVGILRRAVQRWKAPVVTRVSGSPRNPFRVLISCILSLRTKDETTHSAAKRLFELADTPRDMLKLSSEKIEKAIYPVGFYRNKARTILDISERLVKSYHSQVPDEVDELLNFKGVGRKTANLVVTLGYRKPGICVDTHVHRISNRWGYVRTSSPPETELALRKKLSPEYWIEFNDLLVTLGQNLCHPFSPRCSICPVRKFCNRVGVTRSR</sequence>